<comment type="caution">
    <text evidence="4">Lacks conserved residue(s) required for the propagation of feature annotation.</text>
</comment>
<dbReference type="PROSITE" id="PS50067">
    <property type="entry name" value="KINESIN_MOTOR_2"/>
    <property type="match status" value="2"/>
</dbReference>
<keyword evidence="5" id="KW-0493">Microtubule</keyword>
<dbReference type="GO" id="GO:0005874">
    <property type="term" value="C:microtubule"/>
    <property type="evidence" value="ECO:0007669"/>
    <property type="project" value="UniProtKB-KW"/>
</dbReference>
<feature type="compositionally biased region" description="Polar residues" evidence="7">
    <location>
        <begin position="451"/>
        <end position="460"/>
    </location>
</feature>
<feature type="domain" description="Kinesin motor" evidence="8">
    <location>
        <begin position="261"/>
        <end position="377"/>
    </location>
</feature>
<dbReference type="Proteomes" id="UP001291623">
    <property type="component" value="Unassembled WGS sequence"/>
</dbReference>
<evidence type="ECO:0000256" key="7">
    <source>
        <dbReference type="SAM" id="MobiDB-lite"/>
    </source>
</evidence>
<dbReference type="GO" id="GO:0005524">
    <property type="term" value="F:ATP binding"/>
    <property type="evidence" value="ECO:0007669"/>
    <property type="project" value="UniProtKB-KW"/>
</dbReference>
<evidence type="ECO:0000256" key="6">
    <source>
        <dbReference type="SAM" id="Coils"/>
    </source>
</evidence>
<dbReference type="Pfam" id="PF00225">
    <property type="entry name" value="Kinesin"/>
    <property type="match status" value="2"/>
</dbReference>
<comment type="caution">
    <text evidence="9">The sequence shown here is derived from an EMBL/GenBank/DDBJ whole genome shotgun (WGS) entry which is preliminary data.</text>
</comment>
<evidence type="ECO:0000256" key="4">
    <source>
        <dbReference type="PROSITE-ProRule" id="PRU00283"/>
    </source>
</evidence>
<evidence type="ECO:0000256" key="1">
    <source>
        <dbReference type="ARBA" id="ARBA00022741"/>
    </source>
</evidence>
<keyword evidence="1 5" id="KW-0547">Nucleotide-binding</keyword>
<keyword evidence="6" id="KW-0175">Coiled coil</keyword>
<dbReference type="SMART" id="SM00129">
    <property type="entry name" value="KISc"/>
    <property type="match status" value="1"/>
</dbReference>
<dbReference type="PANTHER" id="PTHR47972:SF6">
    <property type="entry name" value="KINESIN-LIKE PROTEIN"/>
    <property type="match status" value="1"/>
</dbReference>
<organism evidence="9 10">
    <name type="scientific">Anisodus tanguticus</name>
    <dbReference type="NCBI Taxonomy" id="243964"/>
    <lineage>
        <taxon>Eukaryota</taxon>
        <taxon>Viridiplantae</taxon>
        <taxon>Streptophyta</taxon>
        <taxon>Embryophyta</taxon>
        <taxon>Tracheophyta</taxon>
        <taxon>Spermatophyta</taxon>
        <taxon>Magnoliopsida</taxon>
        <taxon>eudicotyledons</taxon>
        <taxon>Gunneridae</taxon>
        <taxon>Pentapetalae</taxon>
        <taxon>asterids</taxon>
        <taxon>lamiids</taxon>
        <taxon>Solanales</taxon>
        <taxon>Solanaceae</taxon>
        <taxon>Solanoideae</taxon>
        <taxon>Hyoscyameae</taxon>
        <taxon>Anisodus</taxon>
    </lineage>
</organism>
<keyword evidence="2 5" id="KW-0067">ATP-binding</keyword>
<evidence type="ECO:0000313" key="9">
    <source>
        <dbReference type="EMBL" id="KAK4375531.1"/>
    </source>
</evidence>
<sequence length="484" mass="54464">MDEEKKNENHDVVRLVKEKDDHSQEIAALKQELEIAKKAHEVRCLEMEKETRDTKQKLEERLKDFESLLKESTNRVKELETFSESKSQRWSKKENVYQIFTEFQLGALRELKFASQSIKQEVAKTQRSYAEEFNQLGQCCAKFRALDHAAANYSVVLAENRKLHNEVQELKGNIRVYCRIRPFLRGQKEKQSVIEYIGENGELIVVNPSKQGKEGSRSFKFNTVYSPASTQAQVYSDIQPLVQSVLDGYNVCIFAYGQTGSGKTHTMDIKSGSSMHSSLHLVDLAGSERVDRSEVTGDRLKEAQHINKSLSALGDVIYALAQKNAHIPYRNSKLTQVLQASLGGQAKTLMFVQLNPEVISYSETMSTLKFAERASGVELGAARSSKDGKDIRELMEQVTSLKDTIAKKDEEIEQLQLLKDQKNVSPEANGEKRSPNSFSDADNEERLCNMLSDSGLSVGTETDGCAESTNPFPEGYKPPENTNK</sequence>
<feature type="domain" description="Kinesin motor" evidence="8">
    <location>
        <begin position="173"/>
        <end position="260"/>
    </location>
</feature>
<dbReference type="PANTHER" id="PTHR47972">
    <property type="entry name" value="KINESIN-LIKE PROTEIN KLP-3"/>
    <property type="match status" value="1"/>
</dbReference>
<feature type="coiled-coil region" evidence="6">
    <location>
        <begin position="12"/>
        <end position="75"/>
    </location>
</feature>
<dbReference type="Gene3D" id="1.20.5.170">
    <property type="match status" value="1"/>
</dbReference>
<comment type="similarity">
    <text evidence="4 5">Belongs to the TRAFAC class myosin-kinesin ATPase superfamily. Kinesin family.</text>
</comment>
<dbReference type="SUPFAM" id="SSF52540">
    <property type="entry name" value="P-loop containing nucleoside triphosphate hydrolases"/>
    <property type="match status" value="1"/>
</dbReference>
<proteinExistence type="inferred from homology"/>
<evidence type="ECO:0000313" key="10">
    <source>
        <dbReference type="Proteomes" id="UP001291623"/>
    </source>
</evidence>
<dbReference type="GO" id="GO:0007018">
    <property type="term" value="P:microtubule-based movement"/>
    <property type="evidence" value="ECO:0007669"/>
    <property type="project" value="InterPro"/>
</dbReference>
<evidence type="ECO:0000256" key="3">
    <source>
        <dbReference type="ARBA" id="ARBA00023175"/>
    </source>
</evidence>
<dbReference type="AlphaFoldDB" id="A0AAE1SVN6"/>
<dbReference type="InterPro" id="IPR036961">
    <property type="entry name" value="Kinesin_motor_dom_sf"/>
</dbReference>
<evidence type="ECO:0000259" key="8">
    <source>
        <dbReference type="PROSITE" id="PS50067"/>
    </source>
</evidence>
<dbReference type="Gene3D" id="3.40.850.10">
    <property type="entry name" value="Kinesin motor domain"/>
    <property type="match status" value="2"/>
</dbReference>
<reference evidence="9" key="1">
    <citation type="submission" date="2023-12" db="EMBL/GenBank/DDBJ databases">
        <title>Genome assembly of Anisodus tanguticus.</title>
        <authorList>
            <person name="Wang Y.-J."/>
        </authorList>
    </citation>
    <scope>NUCLEOTIDE SEQUENCE</scope>
    <source>
        <strain evidence="9">KB-2021</strain>
        <tissue evidence="9">Leaf</tissue>
    </source>
</reference>
<dbReference type="PROSITE" id="PS00411">
    <property type="entry name" value="KINESIN_MOTOR_1"/>
    <property type="match status" value="1"/>
</dbReference>
<accession>A0AAE1SVN6</accession>
<dbReference type="InterPro" id="IPR001752">
    <property type="entry name" value="Kinesin_motor_dom"/>
</dbReference>
<dbReference type="EMBL" id="JAVYJV010000003">
    <property type="protein sequence ID" value="KAK4375531.1"/>
    <property type="molecule type" value="Genomic_DNA"/>
</dbReference>
<evidence type="ECO:0000256" key="2">
    <source>
        <dbReference type="ARBA" id="ARBA00022840"/>
    </source>
</evidence>
<keyword evidence="3 5" id="KW-0505">Motor protein</keyword>
<dbReference type="InterPro" id="IPR019821">
    <property type="entry name" value="Kinesin_motor_CS"/>
</dbReference>
<keyword evidence="10" id="KW-1185">Reference proteome</keyword>
<dbReference type="GO" id="GO:0008017">
    <property type="term" value="F:microtubule binding"/>
    <property type="evidence" value="ECO:0007669"/>
    <property type="project" value="InterPro"/>
</dbReference>
<protein>
    <recommendedName>
        <fullName evidence="5">Kinesin-like protein</fullName>
    </recommendedName>
</protein>
<dbReference type="InterPro" id="IPR027640">
    <property type="entry name" value="Kinesin-like_fam"/>
</dbReference>
<name>A0AAE1SVN6_9SOLA</name>
<feature type="region of interest" description="Disordered" evidence="7">
    <location>
        <begin position="420"/>
        <end position="484"/>
    </location>
</feature>
<evidence type="ECO:0000256" key="5">
    <source>
        <dbReference type="RuleBase" id="RU000394"/>
    </source>
</evidence>
<gene>
    <name evidence="9" type="ORF">RND71_006208</name>
</gene>
<dbReference type="InterPro" id="IPR027417">
    <property type="entry name" value="P-loop_NTPase"/>
</dbReference>
<dbReference type="GO" id="GO:0003777">
    <property type="term" value="F:microtubule motor activity"/>
    <property type="evidence" value="ECO:0007669"/>
    <property type="project" value="InterPro"/>
</dbReference>